<evidence type="ECO:0000313" key="1">
    <source>
        <dbReference type="EMBL" id="NNH69179.1"/>
    </source>
</evidence>
<accession>A0A849C2G1</accession>
<name>A0A849C2G1_9NOCA</name>
<organism evidence="1 2">
    <name type="scientific">Nocardia uniformis</name>
    <dbReference type="NCBI Taxonomy" id="53432"/>
    <lineage>
        <taxon>Bacteria</taxon>
        <taxon>Bacillati</taxon>
        <taxon>Actinomycetota</taxon>
        <taxon>Actinomycetes</taxon>
        <taxon>Mycobacteriales</taxon>
        <taxon>Nocardiaceae</taxon>
        <taxon>Nocardia</taxon>
    </lineage>
</organism>
<dbReference type="RefSeq" id="WP_157553240.1">
    <property type="nucleotide sequence ID" value="NZ_JABELX010000001.1"/>
</dbReference>
<comment type="caution">
    <text evidence="1">The sequence shown here is derived from an EMBL/GenBank/DDBJ whole genome shotgun (WGS) entry which is preliminary data.</text>
</comment>
<dbReference type="EMBL" id="JABELX010000001">
    <property type="protein sequence ID" value="NNH69179.1"/>
    <property type="molecule type" value="Genomic_DNA"/>
</dbReference>
<evidence type="ECO:0000313" key="2">
    <source>
        <dbReference type="Proteomes" id="UP000586827"/>
    </source>
</evidence>
<reference evidence="1 2" key="1">
    <citation type="submission" date="2020-05" db="EMBL/GenBank/DDBJ databases">
        <title>MicrobeNet Type strains.</title>
        <authorList>
            <person name="Nicholson A.C."/>
        </authorList>
    </citation>
    <scope>NUCLEOTIDE SEQUENCE [LARGE SCALE GENOMIC DNA]</scope>
    <source>
        <strain evidence="1 2">JCM 3224</strain>
    </source>
</reference>
<proteinExistence type="predicted"/>
<keyword evidence="2" id="KW-1185">Reference proteome</keyword>
<dbReference type="AlphaFoldDB" id="A0A849C2G1"/>
<gene>
    <name evidence="1" type="ORF">HLB23_04725</name>
</gene>
<sequence length="162" mass="18373">MSEGLKALMAMVETMPDPEPQPERELKNRRERELHRYLDRSIPDVWLDKWDAMAMTGVNNRSLQRWRRAYRLKGGKRTAASKHPEQVYSRRSLARCYFAAKDALAATAFNGRPGPGRPSTLGKVRDLLAVYPGMTPAEVAHGLSINPSTARKHMRTIKAEQC</sequence>
<dbReference type="Proteomes" id="UP000586827">
    <property type="component" value="Unassembled WGS sequence"/>
</dbReference>
<protein>
    <submittedName>
        <fullName evidence="1">Uncharacterized protein</fullName>
    </submittedName>
</protein>